<evidence type="ECO:0000313" key="3">
    <source>
        <dbReference type="Proteomes" id="UP001482513"/>
    </source>
</evidence>
<feature type="region of interest" description="Disordered" evidence="1">
    <location>
        <begin position="377"/>
        <end position="399"/>
    </location>
</feature>
<protein>
    <submittedName>
        <fullName evidence="2">DUF4912 domain-containing protein</fullName>
    </submittedName>
</protein>
<evidence type="ECO:0000313" key="2">
    <source>
        <dbReference type="EMBL" id="MEP0946127.1"/>
    </source>
</evidence>
<keyword evidence="3" id="KW-1185">Reference proteome</keyword>
<dbReference type="EMBL" id="JAMPKX010000002">
    <property type="protein sequence ID" value="MEP0946127.1"/>
    <property type="molecule type" value="Genomic_DNA"/>
</dbReference>
<reference evidence="2 3" key="1">
    <citation type="submission" date="2022-04" db="EMBL/GenBank/DDBJ databases">
        <title>Positive selection, recombination, and allopatry shape intraspecific diversity of widespread and dominant cyanobacteria.</title>
        <authorList>
            <person name="Wei J."/>
            <person name="Shu W."/>
            <person name="Hu C."/>
        </authorList>
    </citation>
    <scope>NUCLEOTIDE SEQUENCE [LARGE SCALE GENOMIC DNA]</scope>
    <source>
        <strain evidence="2 3">DQ-A4</strain>
    </source>
</reference>
<name>A0ABV0K2D6_9CYAN</name>
<sequence>MAAGAAASLASTEDQSAVEASKYNVIGRPAEGDIDLSTIDDGLPPLPDGYGESRIVLMPRDPQWAYAYWDTPNSRKEELRRQGGEHLALRLYDVTGINLDSQAPHSLQQVGCDELAREWYMQIPVSDRDYQVEIGYLTGDGHWLVLARSNTIRVPPVYPSDWTEEHFLTVIWDENLRGKTIMTLVDPRVERADAGALHAQLYSLAQGGEALRVDGSLFGSMQHVAGSMAPPISSYIFPSGAGLGAAAMGPGPTMSGMSGFTLSGFPGQMAEFPGLTMSGIGSLTMSGIAGLTMSGVGFSASAPPIRPRKFWLVADAELIVYGATEPDATVTVAGNPIQLSEEGTFRFQISFQDGTVEYPIMAVAADSEQSRNIHMTFERQTPERRTNTKDEAQEEWPNL</sequence>
<comment type="caution">
    <text evidence="2">The sequence shown here is derived from an EMBL/GenBank/DDBJ whole genome shotgun (WGS) entry which is preliminary data.</text>
</comment>
<organism evidence="2 3">
    <name type="scientific">Leptolyngbya subtilissima DQ-A4</name>
    <dbReference type="NCBI Taxonomy" id="2933933"/>
    <lineage>
        <taxon>Bacteria</taxon>
        <taxon>Bacillati</taxon>
        <taxon>Cyanobacteriota</taxon>
        <taxon>Cyanophyceae</taxon>
        <taxon>Leptolyngbyales</taxon>
        <taxon>Leptolyngbyaceae</taxon>
        <taxon>Leptolyngbya group</taxon>
        <taxon>Leptolyngbya</taxon>
    </lineage>
</organism>
<dbReference type="Pfam" id="PF16258">
    <property type="entry name" value="DUF4912"/>
    <property type="match status" value="1"/>
</dbReference>
<gene>
    <name evidence="2" type="ORF">NC992_04530</name>
</gene>
<evidence type="ECO:0000256" key="1">
    <source>
        <dbReference type="SAM" id="MobiDB-lite"/>
    </source>
</evidence>
<dbReference type="Proteomes" id="UP001482513">
    <property type="component" value="Unassembled WGS sequence"/>
</dbReference>
<proteinExistence type="predicted"/>
<accession>A0ABV0K2D6</accession>
<feature type="compositionally biased region" description="Basic and acidic residues" evidence="1">
    <location>
        <begin position="377"/>
        <end position="391"/>
    </location>
</feature>
<dbReference type="InterPro" id="IPR032585">
    <property type="entry name" value="DUF4912"/>
</dbReference>